<proteinExistence type="inferred from homology"/>
<dbReference type="InterPro" id="IPR014748">
    <property type="entry name" value="Enoyl-CoA_hydra_C"/>
</dbReference>
<dbReference type="PROSITE" id="PS00166">
    <property type="entry name" value="ENOYL_COA_HYDRATASE"/>
    <property type="match status" value="1"/>
</dbReference>
<dbReference type="PANTHER" id="PTHR11941:SF175">
    <property type="entry name" value="ENOYL-COA HYDRATASE-RELATED"/>
    <property type="match status" value="1"/>
</dbReference>
<dbReference type="Pfam" id="PF00378">
    <property type="entry name" value="ECH_1"/>
    <property type="match status" value="1"/>
</dbReference>
<evidence type="ECO:0000313" key="5">
    <source>
        <dbReference type="Proteomes" id="UP000617979"/>
    </source>
</evidence>
<accession>A0ABQ1FY02</accession>
<dbReference type="RefSeq" id="WP_188429078.1">
    <property type="nucleotide sequence ID" value="NZ_BMEX01000001.1"/>
</dbReference>
<evidence type="ECO:0000256" key="1">
    <source>
        <dbReference type="ARBA" id="ARBA00005254"/>
    </source>
</evidence>
<keyword evidence="2" id="KW-0456">Lyase</keyword>
<dbReference type="Proteomes" id="UP000617979">
    <property type="component" value="Unassembled WGS sequence"/>
</dbReference>
<dbReference type="CDD" id="cd06558">
    <property type="entry name" value="crotonase-like"/>
    <property type="match status" value="1"/>
</dbReference>
<dbReference type="InterPro" id="IPR018376">
    <property type="entry name" value="Enoyl-CoA_hyd/isom_CS"/>
</dbReference>
<keyword evidence="5" id="KW-1185">Reference proteome</keyword>
<comment type="similarity">
    <text evidence="1 3">Belongs to the enoyl-CoA hydratase/isomerase family.</text>
</comment>
<dbReference type="EMBL" id="BMEX01000001">
    <property type="protein sequence ID" value="GGA33693.1"/>
    <property type="molecule type" value="Genomic_DNA"/>
</dbReference>
<evidence type="ECO:0000313" key="4">
    <source>
        <dbReference type="EMBL" id="GGA33693.1"/>
    </source>
</evidence>
<gene>
    <name evidence="4" type="ORF">GCM10007416_03040</name>
</gene>
<dbReference type="InterPro" id="IPR029045">
    <property type="entry name" value="ClpP/crotonase-like_dom_sf"/>
</dbReference>
<evidence type="ECO:0000256" key="3">
    <source>
        <dbReference type="RuleBase" id="RU003707"/>
    </source>
</evidence>
<dbReference type="Gene3D" id="3.90.226.10">
    <property type="entry name" value="2-enoyl-CoA Hydratase, Chain A, domain 1"/>
    <property type="match status" value="1"/>
</dbReference>
<dbReference type="SUPFAM" id="SSF52096">
    <property type="entry name" value="ClpP/crotonase"/>
    <property type="match status" value="1"/>
</dbReference>
<dbReference type="Gene3D" id="1.10.12.10">
    <property type="entry name" value="Lyase 2-enoyl-coa Hydratase, Chain A, domain 2"/>
    <property type="match status" value="1"/>
</dbReference>
<organism evidence="4 5">
    <name type="scientific">Kroppenstedtia guangzhouensis</name>
    <dbReference type="NCBI Taxonomy" id="1274356"/>
    <lineage>
        <taxon>Bacteria</taxon>
        <taxon>Bacillati</taxon>
        <taxon>Bacillota</taxon>
        <taxon>Bacilli</taxon>
        <taxon>Bacillales</taxon>
        <taxon>Thermoactinomycetaceae</taxon>
        <taxon>Kroppenstedtia</taxon>
    </lineage>
</organism>
<evidence type="ECO:0000256" key="2">
    <source>
        <dbReference type="ARBA" id="ARBA00023239"/>
    </source>
</evidence>
<sequence>MGDANCKWEIRDRVAVVTIDRPPMNTLSRDTLVELEEILDQVEPDESVGCLLITGSGDRMFSAGADVSEFGEMGGDRESAEKFLKRIHVLFNRIEAFPKPVIACLNGKALGGGNELQMACHLTIAAETAELGLPEVRLGIIPGYGGTQRLPRLIGRRRALELMLSGHRISAQTALEYGLVNRIVPQDQVREEAFQWAKELAAGPPIAMKGILDSVVRGCEKDLSRGLSIERENMLSVIRTEDAIEGVTAFFTKREPSFKGR</sequence>
<dbReference type="PANTHER" id="PTHR11941">
    <property type="entry name" value="ENOYL-COA HYDRATASE-RELATED"/>
    <property type="match status" value="1"/>
</dbReference>
<reference evidence="5" key="1">
    <citation type="journal article" date="2019" name="Int. J. Syst. Evol. Microbiol.">
        <title>The Global Catalogue of Microorganisms (GCM) 10K type strain sequencing project: providing services to taxonomists for standard genome sequencing and annotation.</title>
        <authorList>
            <consortium name="The Broad Institute Genomics Platform"/>
            <consortium name="The Broad Institute Genome Sequencing Center for Infectious Disease"/>
            <person name="Wu L."/>
            <person name="Ma J."/>
        </authorList>
    </citation>
    <scope>NUCLEOTIDE SEQUENCE [LARGE SCALE GENOMIC DNA]</scope>
    <source>
        <strain evidence="5">CGMCC 1.12404</strain>
    </source>
</reference>
<protein>
    <submittedName>
        <fullName evidence="4">3-hydroxybutyryl-CoA dehydratase</fullName>
    </submittedName>
</protein>
<name>A0ABQ1FY02_9BACL</name>
<comment type="caution">
    <text evidence="4">The sequence shown here is derived from an EMBL/GenBank/DDBJ whole genome shotgun (WGS) entry which is preliminary data.</text>
</comment>
<dbReference type="InterPro" id="IPR001753">
    <property type="entry name" value="Enoyl-CoA_hydra/iso"/>
</dbReference>